<sequence length="157" mass="18338">MRNFKAYYRRRFDWQLLDRLENYQPDAAKINFLEAIQLAHAAWTLDVQPECNLLLENPDEEQMIYTPTEVEILDRVQMPKSARGNYIKEEDSVTAPPVSTRNAAPILVALKTFWLQQETGEEFSGTIQKMQDQVGNLRQKSSKQQTLDIFNEVVPRY</sequence>
<dbReference type="AlphaFoldDB" id="A0AAV0T655"/>
<organism evidence="1 2">
    <name type="scientific">Hyaloperonospora brassicae</name>
    <name type="common">Brassica downy mildew</name>
    <name type="synonym">Peronospora brassicae</name>
    <dbReference type="NCBI Taxonomy" id="162125"/>
    <lineage>
        <taxon>Eukaryota</taxon>
        <taxon>Sar</taxon>
        <taxon>Stramenopiles</taxon>
        <taxon>Oomycota</taxon>
        <taxon>Peronosporomycetes</taxon>
        <taxon>Peronosporales</taxon>
        <taxon>Peronosporaceae</taxon>
        <taxon>Hyaloperonospora</taxon>
    </lineage>
</organism>
<reference evidence="1" key="1">
    <citation type="submission" date="2022-12" db="EMBL/GenBank/DDBJ databases">
        <authorList>
            <person name="Webb A."/>
        </authorList>
    </citation>
    <scope>NUCLEOTIDE SEQUENCE</scope>
    <source>
        <strain evidence="1">Hp1</strain>
    </source>
</reference>
<accession>A0AAV0T655</accession>
<keyword evidence="2" id="KW-1185">Reference proteome</keyword>
<evidence type="ECO:0000313" key="1">
    <source>
        <dbReference type="EMBL" id="CAI5713877.1"/>
    </source>
</evidence>
<proteinExistence type="predicted"/>
<dbReference type="Proteomes" id="UP001162031">
    <property type="component" value="Unassembled WGS sequence"/>
</dbReference>
<gene>
    <name evidence="1" type="ORF">HBR001_LOCUS1135</name>
</gene>
<evidence type="ECO:0008006" key="3">
    <source>
        <dbReference type="Google" id="ProtNLM"/>
    </source>
</evidence>
<name>A0AAV0T655_HYABA</name>
<protein>
    <recommendedName>
        <fullName evidence="3">DDE-1 domain-containing protein</fullName>
    </recommendedName>
</protein>
<evidence type="ECO:0000313" key="2">
    <source>
        <dbReference type="Proteomes" id="UP001162031"/>
    </source>
</evidence>
<dbReference type="EMBL" id="CANTFL010000106">
    <property type="protein sequence ID" value="CAI5713877.1"/>
    <property type="molecule type" value="Genomic_DNA"/>
</dbReference>
<comment type="caution">
    <text evidence="1">The sequence shown here is derived from an EMBL/GenBank/DDBJ whole genome shotgun (WGS) entry which is preliminary data.</text>
</comment>